<sequence length="78" mass="9186">MCRGCNFTKNGEATVDEYLDWHEDYLLIIYQMKALEKKLLAYHGGVDSREHEKSLDAHRKQLIRVRKTYARADELLST</sequence>
<accession>X0XGZ8</accession>
<gene>
    <name evidence="1" type="ORF">S01H1_47778</name>
</gene>
<dbReference type="AlphaFoldDB" id="X0XGZ8"/>
<reference evidence="1" key="1">
    <citation type="journal article" date="2014" name="Front. Microbiol.">
        <title>High frequency of phylogenetically diverse reductive dehalogenase-homologous genes in deep subseafloor sedimentary metagenomes.</title>
        <authorList>
            <person name="Kawai M."/>
            <person name="Futagami T."/>
            <person name="Toyoda A."/>
            <person name="Takaki Y."/>
            <person name="Nishi S."/>
            <person name="Hori S."/>
            <person name="Arai W."/>
            <person name="Tsubouchi T."/>
            <person name="Morono Y."/>
            <person name="Uchiyama I."/>
            <person name="Ito T."/>
            <person name="Fujiyama A."/>
            <person name="Inagaki F."/>
            <person name="Takami H."/>
        </authorList>
    </citation>
    <scope>NUCLEOTIDE SEQUENCE</scope>
    <source>
        <strain evidence="1">Expedition CK06-06</strain>
    </source>
</reference>
<name>X0XGZ8_9ZZZZ</name>
<proteinExistence type="predicted"/>
<organism evidence="1">
    <name type="scientific">marine sediment metagenome</name>
    <dbReference type="NCBI Taxonomy" id="412755"/>
    <lineage>
        <taxon>unclassified sequences</taxon>
        <taxon>metagenomes</taxon>
        <taxon>ecological metagenomes</taxon>
    </lineage>
</organism>
<comment type="caution">
    <text evidence="1">The sequence shown here is derived from an EMBL/GenBank/DDBJ whole genome shotgun (WGS) entry which is preliminary data.</text>
</comment>
<evidence type="ECO:0000313" key="1">
    <source>
        <dbReference type="EMBL" id="GAG24221.1"/>
    </source>
</evidence>
<protein>
    <submittedName>
        <fullName evidence="1">Uncharacterized protein</fullName>
    </submittedName>
</protein>
<dbReference type="EMBL" id="BARS01030644">
    <property type="protein sequence ID" value="GAG24221.1"/>
    <property type="molecule type" value="Genomic_DNA"/>
</dbReference>